<proteinExistence type="predicted"/>
<evidence type="ECO:0000256" key="2">
    <source>
        <dbReference type="SAM" id="Phobius"/>
    </source>
</evidence>
<name>A0A8S3V713_MYTED</name>
<dbReference type="Proteomes" id="UP000683360">
    <property type="component" value="Unassembled WGS sequence"/>
</dbReference>
<feature type="transmembrane region" description="Helical" evidence="2">
    <location>
        <begin position="75"/>
        <end position="94"/>
    </location>
</feature>
<evidence type="ECO:0000313" key="4">
    <source>
        <dbReference type="Proteomes" id="UP000683360"/>
    </source>
</evidence>
<comment type="caution">
    <text evidence="3">The sequence shown here is derived from an EMBL/GenBank/DDBJ whole genome shotgun (WGS) entry which is preliminary data.</text>
</comment>
<evidence type="ECO:0000313" key="3">
    <source>
        <dbReference type="EMBL" id="CAG2250611.1"/>
    </source>
</evidence>
<keyword evidence="2" id="KW-0812">Transmembrane</keyword>
<protein>
    <submittedName>
        <fullName evidence="3">Uncharacterized protein</fullName>
    </submittedName>
</protein>
<gene>
    <name evidence="3" type="ORF">MEDL_62369</name>
</gene>
<dbReference type="SUPFAM" id="SSF50630">
    <property type="entry name" value="Acid proteases"/>
    <property type="match status" value="1"/>
</dbReference>
<keyword evidence="4" id="KW-1185">Reference proteome</keyword>
<feature type="region of interest" description="Disordered" evidence="1">
    <location>
        <begin position="1"/>
        <end position="44"/>
    </location>
</feature>
<evidence type="ECO:0000256" key="1">
    <source>
        <dbReference type="SAM" id="MobiDB-lite"/>
    </source>
</evidence>
<dbReference type="Gene3D" id="2.40.70.10">
    <property type="entry name" value="Acid Proteases"/>
    <property type="match status" value="1"/>
</dbReference>
<dbReference type="EMBL" id="CAJPWZ010003058">
    <property type="protein sequence ID" value="CAG2250611.1"/>
    <property type="molecule type" value="Genomic_DNA"/>
</dbReference>
<reference evidence="3" key="1">
    <citation type="submission" date="2021-03" db="EMBL/GenBank/DDBJ databases">
        <authorList>
            <person name="Bekaert M."/>
        </authorList>
    </citation>
    <scope>NUCLEOTIDE SEQUENCE</scope>
</reference>
<keyword evidence="2" id="KW-0472">Membrane</keyword>
<feature type="compositionally biased region" description="Low complexity" evidence="1">
    <location>
        <begin position="16"/>
        <end position="29"/>
    </location>
</feature>
<dbReference type="OrthoDB" id="10438428at2759"/>
<dbReference type="InterPro" id="IPR021109">
    <property type="entry name" value="Peptidase_aspartic_dom_sf"/>
</dbReference>
<dbReference type="AlphaFoldDB" id="A0A8S3V713"/>
<keyword evidence="2" id="KW-1133">Transmembrane helix</keyword>
<organism evidence="3 4">
    <name type="scientific">Mytilus edulis</name>
    <name type="common">Blue mussel</name>
    <dbReference type="NCBI Taxonomy" id="6550"/>
    <lineage>
        <taxon>Eukaryota</taxon>
        <taxon>Metazoa</taxon>
        <taxon>Spiralia</taxon>
        <taxon>Lophotrochozoa</taxon>
        <taxon>Mollusca</taxon>
        <taxon>Bivalvia</taxon>
        <taxon>Autobranchia</taxon>
        <taxon>Pteriomorphia</taxon>
        <taxon>Mytilida</taxon>
        <taxon>Mytiloidea</taxon>
        <taxon>Mytilidae</taxon>
        <taxon>Mytilinae</taxon>
        <taxon>Mytilus</taxon>
    </lineage>
</organism>
<accession>A0A8S3V713</accession>
<sequence length="269" mass="30635">MYRPGTDDYSYPEPVSVPTLTTSEPLTSSGAFNPRESYLHPSMTSTPIPEHCVAENNYNEKSFQNNRNSVKWREFFLKWIISIAIVTSVIGEILTMNPLHDVEGNYNVKTLSTEFEFLQDNGKDESDIRSNDVAFLTRVNGKPGMVVDGQLEGSPISWKIDTRAGRIFITEETYRKILPDNRPLLRQMETKFETANGSCLYVLGTAVMTLSFDEFCVDFPIIVGEVKSNLLGEDFIKCFRCHWDWNTSSLEINGKNIPFRKTVSIIYQV</sequence>